<proteinExistence type="predicted"/>
<reference evidence="2 5" key="2">
    <citation type="submission" date="2020-08" db="EMBL/GenBank/DDBJ databases">
        <title>Genomic Encyclopedia of Type Strains, Phase IV (KMG-V): Genome sequencing to study the core and pangenomes of soil and plant-associated prokaryotes.</title>
        <authorList>
            <person name="Whitman W."/>
        </authorList>
    </citation>
    <scope>NUCLEOTIDE SEQUENCE [LARGE SCALE GENOMIC DNA]</scope>
    <source>
        <strain evidence="2 5">B3ACCR2</strain>
    </source>
</reference>
<gene>
    <name evidence="3" type="ORF">DFJ68_3131</name>
    <name evidence="2" type="ORF">FHW14_002437</name>
</gene>
<protein>
    <recommendedName>
        <fullName evidence="6">N-acetyltransferase domain-containing protein</fullName>
    </recommendedName>
</protein>
<dbReference type="RefSeq" id="WP_121034518.1">
    <property type="nucleotide sequence ID" value="NZ_JACHVT010000005.1"/>
</dbReference>
<evidence type="ECO:0008006" key="6">
    <source>
        <dbReference type="Google" id="ProtNLM"/>
    </source>
</evidence>
<organism evidence="3 4">
    <name type="scientific">Terracoccus luteus</name>
    <dbReference type="NCBI Taxonomy" id="53356"/>
    <lineage>
        <taxon>Bacteria</taxon>
        <taxon>Bacillati</taxon>
        <taxon>Actinomycetota</taxon>
        <taxon>Actinomycetes</taxon>
        <taxon>Micrococcales</taxon>
        <taxon>Intrasporangiaceae</taxon>
        <taxon>Terracoccus</taxon>
    </lineage>
</organism>
<keyword evidence="4" id="KW-1185">Reference proteome</keyword>
<feature type="region of interest" description="Disordered" evidence="1">
    <location>
        <begin position="193"/>
        <end position="213"/>
    </location>
</feature>
<evidence type="ECO:0000313" key="5">
    <source>
        <dbReference type="Proteomes" id="UP000590811"/>
    </source>
</evidence>
<dbReference type="OrthoDB" id="5242876at2"/>
<evidence type="ECO:0000256" key="1">
    <source>
        <dbReference type="SAM" id="MobiDB-lite"/>
    </source>
</evidence>
<dbReference type="EMBL" id="RBXT01000001">
    <property type="protein sequence ID" value="RKT79657.1"/>
    <property type="molecule type" value="Genomic_DNA"/>
</dbReference>
<evidence type="ECO:0000313" key="4">
    <source>
        <dbReference type="Proteomes" id="UP000278440"/>
    </source>
</evidence>
<sequence>MRTLHPLTPDRVGDLLGACSPCAFWQTGPQGDGGHGSDAGQALRAWVEQVGAEWGPPGRVLYVDDAPVGHVVLAPARLVPRLATFATAPSDPAAVVLVTAALGTNGQRRLLMQAAAKEALAHGARSIDVVAARPLAVGRHGCVLEVSGLDRLGFHVERDHPTYPRLRLDLRTVVTIRDEAAAYVASRLARLPGLRPAPETRPDGATRARRRHE</sequence>
<name>A0A495XZC6_9MICO</name>
<evidence type="ECO:0000313" key="3">
    <source>
        <dbReference type="EMBL" id="RKT79657.1"/>
    </source>
</evidence>
<dbReference type="Proteomes" id="UP000278440">
    <property type="component" value="Unassembled WGS sequence"/>
</dbReference>
<reference evidence="3 4" key="1">
    <citation type="submission" date="2018-10" db="EMBL/GenBank/DDBJ databases">
        <title>Sequencing the genomes of 1000 actinobacteria strains.</title>
        <authorList>
            <person name="Klenk H.-P."/>
        </authorList>
    </citation>
    <scope>NUCLEOTIDE SEQUENCE [LARGE SCALE GENOMIC DNA]</scope>
    <source>
        <strain evidence="3 4">DSM 44267</strain>
    </source>
</reference>
<dbReference type="Proteomes" id="UP000590811">
    <property type="component" value="Unassembled WGS sequence"/>
</dbReference>
<dbReference type="AlphaFoldDB" id="A0A495XZC6"/>
<dbReference type="EMBL" id="JACHVT010000005">
    <property type="protein sequence ID" value="MBB2987254.1"/>
    <property type="molecule type" value="Genomic_DNA"/>
</dbReference>
<comment type="caution">
    <text evidence="3">The sequence shown here is derived from an EMBL/GenBank/DDBJ whole genome shotgun (WGS) entry which is preliminary data.</text>
</comment>
<accession>A0A495XZC6</accession>
<evidence type="ECO:0000313" key="2">
    <source>
        <dbReference type="EMBL" id="MBB2987254.1"/>
    </source>
</evidence>